<feature type="compositionally biased region" description="Acidic residues" evidence="4">
    <location>
        <begin position="579"/>
        <end position="591"/>
    </location>
</feature>
<protein>
    <recommendedName>
        <fullName evidence="6">Phosphatidic acid phosphatase type 2/haloperoxidase domain-containing protein</fullName>
    </recommendedName>
</protein>
<evidence type="ECO:0000313" key="8">
    <source>
        <dbReference type="Proteomes" id="UP000624244"/>
    </source>
</evidence>
<keyword evidence="5" id="KW-0472">Membrane</keyword>
<dbReference type="Pfam" id="PF01569">
    <property type="entry name" value="PAP2"/>
    <property type="match status" value="1"/>
</dbReference>
<accession>A0A8H5ZUG8</accession>
<feature type="transmembrane region" description="Helical" evidence="5">
    <location>
        <begin position="391"/>
        <end position="412"/>
    </location>
</feature>
<sequence>MSTELSATALFNVKGIVAVITGGGSGIGLMMTKALAANGAHRIYIVGRREDVLRDAANSIDPNVVIPLSGDITSQDSLLEIVAKIESEIGYVNLVIANAGIMGPRPLKATPDDPLPSISEYRAHALQSPMQDFTQIYAVNVTGVYYTALAFLTLLDAGNTKGNFCANVRSQIIATSSIGGFSRLAGASFAYNSSKAAVTHMMKMLATSLAPYRIRCNVLAPGVFPSDMTTGIIGGLNPLQSGILDKNVIPAERTGCEQDIAGAVLWMAGLAGAYLNGSVVVVDGGRLGMLTLNSNDLVNSPGFLGAAARFWQRSYASDYVGIAILLCGYIPIQFLTEPFHRMFFLDNLAIGYPHAEIERVSVGWLLIFSAAVPLGLLVVWALLFRPGSHKAHVTILGLIISLILTSFITDVIKNAVGRPRPDLIARCKPAPGTPAHQLVTYKVCTETDHHILHDGWRSFPSGHSSFAFSGLGYLSLFLAGQCHVYRPRADLARVLFALAPLLGAALIAISRCEDYRHDVYDVTVGSLLGLAIAHYTYRRYYPALRNRLCATPFPNPADDKGWGKVKGDEESARGVQEFELSEFEEEGEERESEARLLNGGRR</sequence>
<keyword evidence="5" id="KW-1133">Transmembrane helix</keyword>
<feature type="region of interest" description="Disordered" evidence="4">
    <location>
        <begin position="558"/>
        <end position="602"/>
    </location>
</feature>
<comment type="caution">
    <text evidence="7">The sequence shown here is derived from an EMBL/GenBank/DDBJ whole genome shotgun (WGS) entry which is preliminary data.</text>
</comment>
<name>A0A8H5ZUG8_COCSA</name>
<evidence type="ECO:0000256" key="4">
    <source>
        <dbReference type="SAM" id="MobiDB-lite"/>
    </source>
</evidence>
<dbReference type="InterPro" id="IPR002347">
    <property type="entry name" value="SDR_fam"/>
</dbReference>
<dbReference type="PRINTS" id="PR00081">
    <property type="entry name" value="GDHRDH"/>
</dbReference>
<dbReference type="InterPro" id="IPR052178">
    <property type="entry name" value="Sec_Metab_Biosynth_SDR"/>
</dbReference>
<evidence type="ECO:0000256" key="2">
    <source>
        <dbReference type="ARBA" id="ARBA00022857"/>
    </source>
</evidence>
<evidence type="ECO:0000256" key="3">
    <source>
        <dbReference type="ARBA" id="ARBA00023002"/>
    </source>
</evidence>
<dbReference type="Gene3D" id="3.40.50.720">
    <property type="entry name" value="NAD(P)-binding Rossmann-like Domain"/>
    <property type="match status" value="1"/>
</dbReference>
<dbReference type="EMBL" id="WNKQ01000001">
    <property type="protein sequence ID" value="KAF5854569.1"/>
    <property type="molecule type" value="Genomic_DNA"/>
</dbReference>
<keyword evidence="5" id="KW-0812">Transmembrane</keyword>
<dbReference type="InterPro" id="IPR036938">
    <property type="entry name" value="PAP2/HPO_sf"/>
</dbReference>
<feature type="compositionally biased region" description="Basic and acidic residues" evidence="4">
    <location>
        <begin position="558"/>
        <end position="572"/>
    </location>
</feature>
<evidence type="ECO:0000313" key="7">
    <source>
        <dbReference type="EMBL" id="KAF5854569.1"/>
    </source>
</evidence>
<dbReference type="Gene3D" id="1.20.144.10">
    <property type="entry name" value="Phosphatidic acid phosphatase type 2/haloperoxidase"/>
    <property type="match status" value="1"/>
</dbReference>
<keyword evidence="3" id="KW-0560">Oxidoreductase</keyword>
<feature type="transmembrane region" description="Helical" evidence="5">
    <location>
        <begin position="462"/>
        <end position="479"/>
    </location>
</feature>
<evidence type="ECO:0000256" key="1">
    <source>
        <dbReference type="ARBA" id="ARBA00006484"/>
    </source>
</evidence>
<dbReference type="PANTHER" id="PTHR43618">
    <property type="entry name" value="7-ALPHA-HYDROXYSTEROID DEHYDROGENASE"/>
    <property type="match status" value="1"/>
</dbReference>
<evidence type="ECO:0000256" key="5">
    <source>
        <dbReference type="SAM" id="Phobius"/>
    </source>
</evidence>
<dbReference type="CDD" id="cd03390">
    <property type="entry name" value="PAP2_containing_1_like"/>
    <property type="match status" value="1"/>
</dbReference>
<dbReference type="SMART" id="SM00014">
    <property type="entry name" value="acidPPc"/>
    <property type="match status" value="1"/>
</dbReference>
<dbReference type="AlphaFoldDB" id="A0A8H5ZUG8"/>
<dbReference type="Proteomes" id="UP000624244">
    <property type="component" value="Unassembled WGS sequence"/>
</dbReference>
<dbReference type="SUPFAM" id="SSF51735">
    <property type="entry name" value="NAD(P)-binding Rossmann-fold domains"/>
    <property type="match status" value="1"/>
</dbReference>
<feature type="transmembrane region" description="Helical" evidence="5">
    <location>
        <begin position="362"/>
        <end position="384"/>
    </location>
</feature>
<dbReference type="Pfam" id="PF00106">
    <property type="entry name" value="adh_short"/>
    <property type="match status" value="1"/>
</dbReference>
<evidence type="ECO:0000259" key="6">
    <source>
        <dbReference type="SMART" id="SM00014"/>
    </source>
</evidence>
<dbReference type="CDD" id="cd05233">
    <property type="entry name" value="SDR_c"/>
    <property type="match status" value="1"/>
</dbReference>
<dbReference type="InterPro" id="IPR036291">
    <property type="entry name" value="NAD(P)-bd_dom_sf"/>
</dbReference>
<feature type="transmembrane region" description="Helical" evidence="5">
    <location>
        <begin position="319"/>
        <end position="336"/>
    </location>
</feature>
<feature type="transmembrane region" description="Helical" evidence="5">
    <location>
        <begin position="522"/>
        <end position="537"/>
    </location>
</feature>
<reference evidence="7" key="1">
    <citation type="submission" date="2019-11" db="EMBL/GenBank/DDBJ databases">
        <title>Bipolaris sorokiniana Genome sequencing.</title>
        <authorList>
            <person name="Wang H."/>
        </authorList>
    </citation>
    <scope>NUCLEOTIDE SEQUENCE</scope>
</reference>
<dbReference type="PANTHER" id="PTHR43618:SF18">
    <property type="entry name" value="SHORT CHAIN DEHYDROGENASE_REDUCTASE FAMILY (AFU_ORTHOLOGUE AFUA_5G12480)"/>
    <property type="match status" value="1"/>
</dbReference>
<dbReference type="PROSITE" id="PS00061">
    <property type="entry name" value="ADH_SHORT"/>
    <property type="match status" value="1"/>
</dbReference>
<feature type="transmembrane region" description="Helical" evidence="5">
    <location>
        <begin position="491"/>
        <end position="510"/>
    </location>
</feature>
<feature type="transmembrane region" description="Helical" evidence="5">
    <location>
        <begin position="260"/>
        <end position="282"/>
    </location>
</feature>
<dbReference type="InterPro" id="IPR020904">
    <property type="entry name" value="Sc_DH/Rdtase_CS"/>
</dbReference>
<feature type="domain" description="Phosphatidic acid phosphatase type 2/haloperoxidase" evidence="6">
    <location>
        <begin position="396"/>
        <end position="537"/>
    </location>
</feature>
<organism evidence="7 8">
    <name type="scientific">Cochliobolus sativus</name>
    <name type="common">Common root rot and spot blotch fungus</name>
    <name type="synonym">Bipolaris sorokiniana</name>
    <dbReference type="NCBI Taxonomy" id="45130"/>
    <lineage>
        <taxon>Eukaryota</taxon>
        <taxon>Fungi</taxon>
        <taxon>Dikarya</taxon>
        <taxon>Ascomycota</taxon>
        <taxon>Pezizomycotina</taxon>
        <taxon>Dothideomycetes</taxon>
        <taxon>Pleosporomycetidae</taxon>
        <taxon>Pleosporales</taxon>
        <taxon>Pleosporineae</taxon>
        <taxon>Pleosporaceae</taxon>
        <taxon>Bipolaris</taxon>
    </lineage>
</organism>
<dbReference type="GO" id="GO:0016491">
    <property type="term" value="F:oxidoreductase activity"/>
    <property type="evidence" value="ECO:0007669"/>
    <property type="project" value="UniProtKB-KW"/>
</dbReference>
<dbReference type="InterPro" id="IPR000326">
    <property type="entry name" value="PAP2/HPO"/>
</dbReference>
<dbReference type="SUPFAM" id="SSF48317">
    <property type="entry name" value="Acid phosphatase/Vanadium-dependent haloperoxidase"/>
    <property type="match status" value="1"/>
</dbReference>
<dbReference type="FunFam" id="1.20.144.10:FF:000017">
    <property type="entry name" value="Diacylglycerol pyrophosphate phosphatase 1"/>
    <property type="match status" value="1"/>
</dbReference>
<keyword evidence="2" id="KW-0521">NADP</keyword>
<proteinExistence type="inferred from homology"/>
<comment type="similarity">
    <text evidence="1">Belongs to the short-chain dehydrogenases/reductases (SDR) family.</text>
</comment>
<gene>
    <name evidence="7" type="ORF">GGP41_007358</name>
</gene>